<dbReference type="PANTHER" id="PTHR37984">
    <property type="entry name" value="PROTEIN CBG26694"/>
    <property type="match status" value="1"/>
</dbReference>
<evidence type="ECO:0000256" key="1">
    <source>
        <dbReference type="SAM" id="MobiDB-lite"/>
    </source>
</evidence>
<dbReference type="GO" id="GO:0015074">
    <property type="term" value="P:DNA integration"/>
    <property type="evidence" value="ECO:0007669"/>
    <property type="project" value="InterPro"/>
</dbReference>
<name>A0A813Q567_9BILA</name>
<comment type="caution">
    <text evidence="3">The sequence shown here is derived from an EMBL/GenBank/DDBJ whole genome shotgun (WGS) entry which is preliminary data.</text>
</comment>
<reference evidence="3" key="1">
    <citation type="submission" date="2021-02" db="EMBL/GenBank/DDBJ databases">
        <authorList>
            <person name="Nowell W R."/>
        </authorList>
    </citation>
    <scope>NUCLEOTIDE SEQUENCE</scope>
    <source>
        <strain evidence="3">Ploen Becks lab</strain>
    </source>
</reference>
<dbReference type="PANTHER" id="PTHR37984:SF5">
    <property type="entry name" value="PROTEIN NYNRIN-LIKE"/>
    <property type="match status" value="1"/>
</dbReference>
<dbReference type="EMBL" id="CAJNOC010000442">
    <property type="protein sequence ID" value="CAF0762131.1"/>
    <property type="molecule type" value="Genomic_DNA"/>
</dbReference>
<dbReference type="SUPFAM" id="SSF53098">
    <property type="entry name" value="Ribonuclease H-like"/>
    <property type="match status" value="1"/>
</dbReference>
<accession>A0A813Q567</accession>
<feature type="compositionally biased region" description="Basic and acidic residues" evidence="1">
    <location>
        <begin position="221"/>
        <end position="234"/>
    </location>
</feature>
<proteinExistence type="predicted"/>
<dbReference type="InterPro" id="IPR012337">
    <property type="entry name" value="RNaseH-like_sf"/>
</dbReference>
<dbReference type="PROSITE" id="PS50994">
    <property type="entry name" value="INTEGRASE"/>
    <property type="match status" value="1"/>
</dbReference>
<evidence type="ECO:0000313" key="4">
    <source>
        <dbReference type="Proteomes" id="UP000663879"/>
    </source>
</evidence>
<dbReference type="InterPro" id="IPR036397">
    <property type="entry name" value="RNaseH_sf"/>
</dbReference>
<feature type="region of interest" description="Disordered" evidence="1">
    <location>
        <begin position="219"/>
        <end position="239"/>
    </location>
</feature>
<dbReference type="AlphaFoldDB" id="A0A813Q567"/>
<protein>
    <recommendedName>
        <fullName evidence="2">Integrase catalytic domain-containing protein</fullName>
    </recommendedName>
</protein>
<dbReference type="GO" id="GO:0003676">
    <property type="term" value="F:nucleic acid binding"/>
    <property type="evidence" value="ECO:0007669"/>
    <property type="project" value="InterPro"/>
</dbReference>
<dbReference type="Proteomes" id="UP000663879">
    <property type="component" value="Unassembled WGS sequence"/>
</dbReference>
<dbReference type="InterPro" id="IPR050951">
    <property type="entry name" value="Retrovirus_Pol_polyprotein"/>
</dbReference>
<keyword evidence="4" id="KW-1185">Reference proteome</keyword>
<organism evidence="3 4">
    <name type="scientific">Brachionus calyciflorus</name>
    <dbReference type="NCBI Taxonomy" id="104777"/>
    <lineage>
        <taxon>Eukaryota</taxon>
        <taxon>Metazoa</taxon>
        <taxon>Spiralia</taxon>
        <taxon>Gnathifera</taxon>
        <taxon>Rotifera</taxon>
        <taxon>Eurotatoria</taxon>
        <taxon>Monogononta</taxon>
        <taxon>Pseudotrocha</taxon>
        <taxon>Ploima</taxon>
        <taxon>Brachionidae</taxon>
        <taxon>Brachionus</taxon>
    </lineage>
</organism>
<gene>
    <name evidence="3" type="ORF">OXX778_LOCUS4490</name>
</gene>
<sequence>MDHFAKFHIIWALEHKCAEEVSEGVERYILSYFGLPEIWQSDNRKEFKSTLMVNLIEPWDGNCKIIYGRPRHPQSQGLVEQGNGSLERMIASMLIQFNTNDWVNLIPKIQYNLNTQKTTDCTPFEIVFNKQPNIGNQKKIVQLVTRNNEEIELDVDQNEFDQVQPNVENQVELEPNVQLVQVQPNVENQVELEPNADHDEPNEELNENNNVKRTIRSKVRSNQEKAARKMEEKHNKKRNKRTLEFEIGDRVSVLIPRIDRGSSDLPRLPGVIGRVNKDFYEIVCKFGILNDCLRACDLEIL</sequence>
<dbReference type="InterPro" id="IPR001584">
    <property type="entry name" value="Integrase_cat-core"/>
</dbReference>
<dbReference type="Gene3D" id="3.30.420.10">
    <property type="entry name" value="Ribonuclease H-like superfamily/Ribonuclease H"/>
    <property type="match status" value="1"/>
</dbReference>
<evidence type="ECO:0000313" key="3">
    <source>
        <dbReference type="EMBL" id="CAF0762131.1"/>
    </source>
</evidence>
<dbReference type="OrthoDB" id="2432476at2759"/>
<feature type="domain" description="Integrase catalytic" evidence="2">
    <location>
        <begin position="1"/>
        <end position="131"/>
    </location>
</feature>
<evidence type="ECO:0000259" key="2">
    <source>
        <dbReference type="PROSITE" id="PS50994"/>
    </source>
</evidence>